<keyword evidence="2" id="KW-0472">Membrane</keyword>
<proteinExistence type="predicted"/>
<evidence type="ECO:0000313" key="3">
    <source>
        <dbReference type="EMBL" id="NEA86318.1"/>
    </source>
</evidence>
<protein>
    <submittedName>
        <fullName evidence="3">Uncharacterized protein</fullName>
    </submittedName>
</protein>
<evidence type="ECO:0000256" key="2">
    <source>
        <dbReference type="SAM" id="Phobius"/>
    </source>
</evidence>
<sequence length="281" mass="29809">MTEPSENTPEVIEGTVAEPAADGLTARVARRARSRRAAIAGGSVLLACALAGGIGFTVITVQDADRSPGKPVWKLPAAKKGKQQNGAGTAAEKPKGLSAMLLPYEKEGRSPGPDVRDFGHDTELSGARATALRKESLKGLPGRVQRELEKLVEKQDIKGMALRSYAVPARDEEDNGFTAEVTLQQMGNRSAVRDMADSAQRFLSAADVFRKGPKIKGHKDARCFLSPKAKKDGLEGAFCVGHVGDVLVNVVVDTPGPIDRRGVTAFFTAQLDRIDTPGLAV</sequence>
<keyword evidence="2" id="KW-0812">Transmembrane</keyword>
<organism evidence="3">
    <name type="scientific">Streptomyces sp. SID14436</name>
    <dbReference type="NCBI Taxonomy" id="2706070"/>
    <lineage>
        <taxon>Bacteria</taxon>
        <taxon>Bacillati</taxon>
        <taxon>Actinomycetota</taxon>
        <taxon>Actinomycetes</taxon>
        <taxon>Kitasatosporales</taxon>
        <taxon>Streptomycetaceae</taxon>
        <taxon>Streptomyces</taxon>
    </lineage>
</organism>
<evidence type="ECO:0000256" key="1">
    <source>
        <dbReference type="SAM" id="MobiDB-lite"/>
    </source>
</evidence>
<feature type="transmembrane region" description="Helical" evidence="2">
    <location>
        <begin position="37"/>
        <end position="59"/>
    </location>
</feature>
<feature type="region of interest" description="Disordered" evidence="1">
    <location>
        <begin position="77"/>
        <end position="96"/>
    </location>
</feature>
<keyword evidence="2" id="KW-1133">Transmembrane helix</keyword>
<accession>A0A6G3QS42</accession>
<reference evidence="3" key="1">
    <citation type="submission" date="2020-01" db="EMBL/GenBank/DDBJ databases">
        <title>Insect and environment-associated Actinomycetes.</title>
        <authorList>
            <person name="Currrie C."/>
            <person name="Chevrette M."/>
            <person name="Carlson C."/>
            <person name="Stubbendieck R."/>
            <person name="Wendt-Pienkowski E."/>
        </authorList>
    </citation>
    <scope>NUCLEOTIDE SEQUENCE</scope>
    <source>
        <strain evidence="3">SID14436</strain>
    </source>
</reference>
<dbReference type="EMBL" id="JAAGMD010000264">
    <property type="protein sequence ID" value="NEA86318.1"/>
    <property type="molecule type" value="Genomic_DNA"/>
</dbReference>
<dbReference type="RefSeq" id="WP_164338911.1">
    <property type="nucleotide sequence ID" value="NZ_JAAGMD010000264.1"/>
</dbReference>
<dbReference type="AlphaFoldDB" id="A0A6G3QS42"/>
<comment type="caution">
    <text evidence="3">The sequence shown here is derived from an EMBL/GenBank/DDBJ whole genome shotgun (WGS) entry which is preliminary data.</text>
</comment>
<gene>
    <name evidence="3" type="ORF">G3I53_09760</name>
</gene>
<name>A0A6G3QS42_9ACTN</name>